<reference evidence="1 2" key="1">
    <citation type="submission" date="2021-06" db="EMBL/GenBank/DDBJ databases">
        <authorList>
            <person name="Kallberg Y."/>
            <person name="Tangrot J."/>
            <person name="Rosling A."/>
        </authorList>
    </citation>
    <scope>NUCLEOTIDE SEQUENCE [LARGE SCALE GENOMIC DNA]</scope>
    <source>
        <strain evidence="1 2">120-4 pot B 10/14</strain>
    </source>
</reference>
<evidence type="ECO:0000313" key="2">
    <source>
        <dbReference type="Proteomes" id="UP000789901"/>
    </source>
</evidence>
<dbReference type="PANTHER" id="PTHR47718">
    <property type="entry name" value="OS01G0519700 PROTEIN"/>
    <property type="match status" value="1"/>
</dbReference>
<dbReference type="EMBL" id="CAJVQB010022251">
    <property type="protein sequence ID" value="CAG8799128.1"/>
    <property type="molecule type" value="Genomic_DNA"/>
</dbReference>
<evidence type="ECO:0000313" key="1">
    <source>
        <dbReference type="EMBL" id="CAG8799128.1"/>
    </source>
</evidence>
<dbReference type="Proteomes" id="UP000789901">
    <property type="component" value="Unassembled WGS sequence"/>
</dbReference>
<gene>
    <name evidence="1" type="ORF">GMARGA_LOCUS22734</name>
</gene>
<proteinExistence type="predicted"/>
<protein>
    <submittedName>
        <fullName evidence="1">24451_t:CDS:1</fullName>
    </submittedName>
</protein>
<organism evidence="1 2">
    <name type="scientific">Gigaspora margarita</name>
    <dbReference type="NCBI Taxonomy" id="4874"/>
    <lineage>
        <taxon>Eukaryota</taxon>
        <taxon>Fungi</taxon>
        <taxon>Fungi incertae sedis</taxon>
        <taxon>Mucoromycota</taxon>
        <taxon>Glomeromycotina</taxon>
        <taxon>Glomeromycetes</taxon>
        <taxon>Diversisporales</taxon>
        <taxon>Gigasporaceae</taxon>
        <taxon>Gigaspora</taxon>
    </lineage>
</organism>
<dbReference type="PANTHER" id="PTHR47718:SF6">
    <property type="entry name" value="PROTEIN FAR1-RELATED SEQUENCE"/>
    <property type="match status" value="1"/>
</dbReference>
<accession>A0ABN7VTS5</accession>
<keyword evidence="2" id="KW-1185">Reference proteome</keyword>
<comment type="caution">
    <text evidence="1">The sequence shown here is derived from an EMBL/GenBank/DDBJ whole genome shotgun (WGS) entry which is preliminary data.</text>
</comment>
<sequence>MEPIFNTEEFIGHQTLDLNFSFQELLDPDHEFVDFTQEVGDSFQVAGSFKKVAGSFKEVVDFSQELVGPSQELVNLSQELVDSSQELVKSSQELVDNKMHKGQDLVGVNGPLPRINKTIYGYQKGFVAIKIRNKTDNDGCLTNLYYKYEFGGTYQPKKTDNLQNQHNKGSKKVDCNWRINLLSATGMVRITSFNDCHVEHQLSPNTNIFAPANCRFSNDCHEEICHLVVNEHKVEGSDASYLLKQLYKCRDNDPNWYIELLIDSISNRLRRIFWMDPGQRERWTQFCDIIVQDNMAQTNYYNFPLCLYILVNNHNKTRIAAQALMSDETIESFHLAMKYIMAHDFPNTKHLFCLYHLSQKISKNLRSKLSKQYADFIKDFYLARNSLNKNVFETRFTNLLNKYPIVGMQSTQRVEGLNNLIKTAVNSSSTLLQVMEAIHQRIERESLNQPLEQQKQIIQSTLYRAQILDLWDSDNSLNLQETIFNIDFIENIYDISYSYLLALINENNYSSIKEDDMTEYEHAQEPFLSSNRNTKLAAITHQLNKKLQFNKSMSLAKKAIILQGDETKEREMRVLKENHNLKNVLTVETDNEQLISIDDVANSLRHVRKGAPKKTRLKGAQEDYQLTKKAKSSTRLCGFCHEPNYYQNTCPKKKSNMEM</sequence>
<name>A0ABN7VTS5_GIGMA</name>